<dbReference type="SFLD" id="SFLDG00358">
    <property type="entry name" value="Main_(cytGST)"/>
    <property type="match status" value="1"/>
</dbReference>
<dbReference type="PANTHER" id="PTHR44051:SF19">
    <property type="entry name" value="DISULFIDE-BOND OXIDOREDUCTASE YFCG"/>
    <property type="match status" value="1"/>
</dbReference>
<dbReference type="SUPFAM" id="SSF47616">
    <property type="entry name" value="GST C-terminal domain-like"/>
    <property type="match status" value="1"/>
</dbReference>
<dbReference type="STRING" id="491952.Mar181_1091"/>
<proteinExistence type="inferred from homology"/>
<sequence length="213" mass="25025">MRLFGRTTSFNVQKILWLLEELDVDYEHIELGGRFGGLDTEDFVKLNPMKKVPVLIDGDKSIWESHTILRYLVASYGNSTWYSNCPYERSLYERWLDWSQTIFQPAFMGTFWGYYRKPESMRDMEAVNKDLETCINCLQVVEKQLYQTEYLASKSISLADIVVGAVIYRLISQGLTIELPEKVDSWYKALNTRPGYKKWVMSDFTELKAREDF</sequence>
<accession>F6CUM9</accession>
<dbReference type="Pfam" id="PF14497">
    <property type="entry name" value="GST_C_3"/>
    <property type="match status" value="1"/>
</dbReference>
<dbReference type="HOGENOM" id="CLU_011226_6_2_6"/>
<dbReference type="SFLD" id="SFLDS00019">
    <property type="entry name" value="Glutathione_Transferase_(cytos"/>
    <property type="match status" value="1"/>
</dbReference>
<evidence type="ECO:0000256" key="1">
    <source>
        <dbReference type="ARBA" id="ARBA00007409"/>
    </source>
</evidence>
<feature type="domain" description="GST N-terminal" evidence="3">
    <location>
        <begin position="1"/>
        <end position="80"/>
    </location>
</feature>
<evidence type="ECO:0000259" key="4">
    <source>
        <dbReference type="PROSITE" id="PS50405"/>
    </source>
</evidence>
<reference evidence="5 6" key="1">
    <citation type="journal article" date="2012" name="Stand. Genomic Sci.">
        <title>Complete genome sequence of Marinomonas posidonica type strain (IVIA-Po-181(T)).</title>
        <authorList>
            <person name="Lucas-Elio P."/>
            <person name="Goodwin L."/>
            <person name="Woyke T."/>
            <person name="Pitluck S."/>
            <person name="Nolan M."/>
            <person name="Kyrpides N.C."/>
            <person name="Detter J.C."/>
            <person name="Copeland A."/>
            <person name="Lu M."/>
            <person name="Bruce D."/>
            <person name="Detter C."/>
            <person name="Tapia R."/>
            <person name="Han S."/>
            <person name="Land M.L."/>
            <person name="Ivanova N."/>
            <person name="Mikhailova N."/>
            <person name="Johnston A.W."/>
            <person name="Sanchez-Amat A."/>
        </authorList>
    </citation>
    <scope>NUCLEOTIDE SEQUENCE [LARGE SCALE GENOMIC DNA]</scope>
    <source>
        <strain evidence="6">CECT 7376 / NCIMB 14433 / IVIA-Po-181</strain>
    </source>
</reference>
<keyword evidence="6" id="KW-1185">Reference proteome</keyword>
<dbReference type="PROSITE" id="PS50404">
    <property type="entry name" value="GST_NTER"/>
    <property type="match status" value="1"/>
</dbReference>
<dbReference type="Pfam" id="PF02798">
    <property type="entry name" value="GST_N"/>
    <property type="match status" value="1"/>
</dbReference>
<dbReference type="PROSITE" id="PS50405">
    <property type="entry name" value="GST_CTER"/>
    <property type="match status" value="1"/>
</dbReference>
<evidence type="ECO:0000313" key="5">
    <source>
        <dbReference type="EMBL" id="AEF54139.1"/>
    </source>
</evidence>
<gene>
    <name evidence="5" type="ordered locus">Mar181_1091</name>
</gene>
<dbReference type="AlphaFoldDB" id="F6CUM9"/>
<dbReference type="eggNOG" id="COG0625">
    <property type="taxonomic scope" value="Bacteria"/>
</dbReference>
<dbReference type="OrthoDB" id="9803562at2"/>
<dbReference type="Gene3D" id="3.40.30.10">
    <property type="entry name" value="Glutaredoxin"/>
    <property type="match status" value="1"/>
</dbReference>
<evidence type="ECO:0000313" key="6">
    <source>
        <dbReference type="Proteomes" id="UP000009230"/>
    </source>
</evidence>
<comment type="similarity">
    <text evidence="1">Belongs to the GST superfamily.</text>
</comment>
<dbReference type="InterPro" id="IPR010987">
    <property type="entry name" value="Glutathione-S-Trfase_C-like"/>
</dbReference>
<dbReference type="InterPro" id="IPR040079">
    <property type="entry name" value="Glutathione_S-Trfase"/>
</dbReference>
<dbReference type="PANTHER" id="PTHR44051">
    <property type="entry name" value="GLUTATHIONE S-TRANSFERASE-RELATED"/>
    <property type="match status" value="1"/>
</dbReference>
<evidence type="ECO:0000259" key="3">
    <source>
        <dbReference type="PROSITE" id="PS50404"/>
    </source>
</evidence>
<dbReference type="InterPro" id="IPR036282">
    <property type="entry name" value="Glutathione-S-Trfase_C_sf"/>
</dbReference>
<protein>
    <submittedName>
        <fullName evidence="5">Glutathione S-transferase domain protein</fullName>
    </submittedName>
</protein>
<dbReference type="Proteomes" id="UP000009230">
    <property type="component" value="Chromosome"/>
</dbReference>
<dbReference type="SUPFAM" id="SSF52833">
    <property type="entry name" value="Thioredoxin-like"/>
    <property type="match status" value="1"/>
</dbReference>
<dbReference type="InterPro" id="IPR004046">
    <property type="entry name" value="GST_C"/>
</dbReference>
<dbReference type="InterPro" id="IPR004045">
    <property type="entry name" value="Glutathione_S-Trfase_N"/>
</dbReference>
<dbReference type="Gene3D" id="1.20.1050.10">
    <property type="match status" value="1"/>
</dbReference>
<keyword evidence="2" id="KW-0808">Transferase</keyword>
<feature type="domain" description="GST C-terminal" evidence="4">
    <location>
        <begin position="85"/>
        <end position="213"/>
    </location>
</feature>
<dbReference type="GO" id="GO:0016740">
    <property type="term" value="F:transferase activity"/>
    <property type="evidence" value="ECO:0007669"/>
    <property type="project" value="UniProtKB-KW"/>
</dbReference>
<dbReference type="InterPro" id="IPR036249">
    <property type="entry name" value="Thioredoxin-like_sf"/>
</dbReference>
<dbReference type="SFLD" id="SFLDG01150">
    <property type="entry name" value="Main.1:_Beta-like"/>
    <property type="match status" value="1"/>
</dbReference>
<dbReference type="KEGG" id="mpc:Mar181_1091"/>
<dbReference type="CDD" id="cd03047">
    <property type="entry name" value="GST_N_2"/>
    <property type="match status" value="1"/>
</dbReference>
<evidence type="ECO:0000256" key="2">
    <source>
        <dbReference type="ARBA" id="ARBA00022679"/>
    </source>
</evidence>
<dbReference type="RefSeq" id="WP_013795615.1">
    <property type="nucleotide sequence ID" value="NC_015559.1"/>
</dbReference>
<dbReference type="FunFam" id="3.40.30.10:FF:000039">
    <property type="entry name" value="Glutathione S-transferase domain"/>
    <property type="match status" value="1"/>
</dbReference>
<dbReference type="EMBL" id="CP002771">
    <property type="protein sequence ID" value="AEF54139.1"/>
    <property type="molecule type" value="Genomic_DNA"/>
</dbReference>
<name>F6CUM9_MARPP</name>
<organism evidence="5 6">
    <name type="scientific">Marinomonas posidonica (strain CECT 7376 / NCIMB 14433 / IVIA-Po-181)</name>
    <dbReference type="NCBI Taxonomy" id="491952"/>
    <lineage>
        <taxon>Bacteria</taxon>
        <taxon>Pseudomonadati</taxon>
        <taxon>Pseudomonadota</taxon>
        <taxon>Gammaproteobacteria</taxon>
        <taxon>Oceanospirillales</taxon>
        <taxon>Oceanospirillaceae</taxon>
        <taxon>Marinomonas</taxon>
    </lineage>
</organism>